<reference evidence="2" key="2">
    <citation type="submission" date="2020-09" db="EMBL/GenBank/DDBJ databases">
        <authorList>
            <person name="Sun Q."/>
            <person name="Zhou Y."/>
        </authorList>
    </citation>
    <scope>NUCLEOTIDE SEQUENCE</scope>
    <source>
        <strain evidence="2">CGMCC 1.12726</strain>
    </source>
</reference>
<accession>A0A917CNK3</accession>
<dbReference type="EMBL" id="BMFO01000002">
    <property type="protein sequence ID" value="GGF92229.1"/>
    <property type="molecule type" value="Genomic_DNA"/>
</dbReference>
<dbReference type="RefSeq" id="WP_188448957.1">
    <property type="nucleotide sequence ID" value="NZ_BMFO01000002.1"/>
</dbReference>
<reference evidence="2" key="1">
    <citation type="journal article" date="2014" name="Int. J. Syst. Evol. Microbiol.">
        <title>Complete genome sequence of Corynebacterium casei LMG S-19264T (=DSM 44701T), isolated from a smear-ripened cheese.</title>
        <authorList>
            <consortium name="US DOE Joint Genome Institute (JGI-PGF)"/>
            <person name="Walter F."/>
            <person name="Albersmeier A."/>
            <person name="Kalinowski J."/>
            <person name="Ruckert C."/>
        </authorList>
    </citation>
    <scope>NUCLEOTIDE SEQUENCE</scope>
    <source>
        <strain evidence="2">CGMCC 1.12726</strain>
    </source>
</reference>
<organism evidence="2 3">
    <name type="scientific">Arenimonas maotaiensis</name>
    <dbReference type="NCBI Taxonomy" id="1446479"/>
    <lineage>
        <taxon>Bacteria</taxon>
        <taxon>Pseudomonadati</taxon>
        <taxon>Pseudomonadota</taxon>
        <taxon>Gammaproteobacteria</taxon>
        <taxon>Lysobacterales</taxon>
        <taxon>Lysobacteraceae</taxon>
        <taxon>Arenimonas</taxon>
    </lineage>
</organism>
<dbReference type="PROSITE" id="PS51257">
    <property type="entry name" value="PROKAR_LIPOPROTEIN"/>
    <property type="match status" value="1"/>
</dbReference>
<keyword evidence="1" id="KW-0732">Signal</keyword>
<evidence type="ECO:0000313" key="3">
    <source>
        <dbReference type="Proteomes" id="UP000632858"/>
    </source>
</evidence>
<keyword evidence="3" id="KW-1185">Reference proteome</keyword>
<proteinExistence type="predicted"/>
<evidence type="ECO:0000256" key="1">
    <source>
        <dbReference type="SAM" id="SignalP"/>
    </source>
</evidence>
<feature type="signal peptide" evidence="1">
    <location>
        <begin position="1"/>
        <end position="18"/>
    </location>
</feature>
<name>A0A917CNK3_9GAMM</name>
<protein>
    <submittedName>
        <fullName evidence="2">Uncharacterized protein</fullName>
    </submittedName>
</protein>
<comment type="caution">
    <text evidence="2">The sequence shown here is derived from an EMBL/GenBank/DDBJ whole genome shotgun (WGS) entry which is preliminary data.</text>
</comment>
<dbReference type="Proteomes" id="UP000632858">
    <property type="component" value="Unassembled WGS sequence"/>
</dbReference>
<gene>
    <name evidence="2" type="ORF">GCM10010960_12680</name>
</gene>
<sequence length="137" mass="14609">MRFSARLTLSSLTLCVLAACSGNAVDAPQPVAIEQDPPGAEIARTIVVTGGTQCALNVRKDRDDPEVFTAAACELKTGAGDAVTAVTLSFAPPCRRYTFNNLIGERYFLDEKALGQRNPACPIESFNAGYGWVLQRG</sequence>
<feature type="chain" id="PRO_5037414118" evidence="1">
    <location>
        <begin position="19"/>
        <end position="137"/>
    </location>
</feature>
<evidence type="ECO:0000313" key="2">
    <source>
        <dbReference type="EMBL" id="GGF92229.1"/>
    </source>
</evidence>
<dbReference type="AlphaFoldDB" id="A0A917CNK3"/>